<accession>A0AAV5C559</accession>
<dbReference type="Proteomes" id="UP001054889">
    <property type="component" value="Unassembled WGS sequence"/>
</dbReference>
<comment type="caution">
    <text evidence="1">The sequence shown here is derived from an EMBL/GenBank/DDBJ whole genome shotgun (WGS) entry which is preliminary data.</text>
</comment>
<reference evidence="1" key="1">
    <citation type="journal article" date="2018" name="DNA Res.">
        <title>Multiple hybrid de novo genome assembly of finger millet, an orphan allotetraploid crop.</title>
        <authorList>
            <person name="Hatakeyama M."/>
            <person name="Aluri S."/>
            <person name="Balachadran M.T."/>
            <person name="Sivarajan S.R."/>
            <person name="Patrignani A."/>
            <person name="Gruter S."/>
            <person name="Poveda L."/>
            <person name="Shimizu-Inatsugi R."/>
            <person name="Baeten J."/>
            <person name="Francoijs K.J."/>
            <person name="Nataraja K.N."/>
            <person name="Reddy Y.A.N."/>
            <person name="Phadnis S."/>
            <person name="Ravikumar R.L."/>
            <person name="Schlapbach R."/>
            <person name="Sreeman S.M."/>
            <person name="Shimizu K.K."/>
        </authorList>
    </citation>
    <scope>NUCLEOTIDE SEQUENCE</scope>
</reference>
<protein>
    <submittedName>
        <fullName evidence="1">Uncharacterized protein</fullName>
    </submittedName>
</protein>
<keyword evidence="2" id="KW-1185">Reference proteome</keyword>
<evidence type="ECO:0000313" key="1">
    <source>
        <dbReference type="EMBL" id="GJM93072.1"/>
    </source>
</evidence>
<reference evidence="1" key="2">
    <citation type="submission" date="2021-12" db="EMBL/GenBank/DDBJ databases">
        <title>Resequencing data analysis of finger millet.</title>
        <authorList>
            <person name="Hatakeyama M."/>
            <person name="Aluri S."/>
            <person name="Balachadran M.T."/>
            <person name="Sivarajan S.R."/>
            <person name="Poveda L."/>
            <person name="Shimizu-Inatsugi R."/>
            <person name="Schlapbach R."/>
            <person name="Sreeman S.M."/>
            <person name="Shimizu K.K."/>
        </authorList>
    </citation>
    <scope>NUCLEOTIDE SEQUENCE</scope>
</reference>
<evidence type="ECO:0000313" key="2">
    <source>
        <dbReference type="Proteomes" id="UP001054889"/>
    </source>
</evidence>
<sequence length="172" mass="18419">MLRVRRGMVTWAPASASRRAVLARGVEKCGLSGADPPKKVVRLGRFLWPLGTCTAARCMRDSSSSLTGAAVLRTAGDVMASAFARKTQVRQWLPPCDVTPHAMSSSCPDHHMQIASTEIVSPVLGRAGDSSTIHRQDEMVRAGRGGKIALPHETLPVAGARLHGERIDRCSV</sequence>
<name>A0AAV5C559_ELECO</name>
<dbReference type="EMBL" id="BQKI01000004">
    <property type="protein sequence ID" value="GJM93072.1"/>
    <property type="molecule type" value="Genomic_DNA"/>
</dbReference>
<dbReference type="AlphaFoldDB" id="A0AAV5C559"/>
<organism evidence="1 2">
    <name type="scientific">Eleusine coracana subsp. coracana</name>
    <dbReference type="NCBI Taxonomy" id="191504"/>
    <lineage>
        <taxon>Eukaryota</taxon>
        <taxon>Viridiplantae</taxon>
        <taxon>Streptophyta</taxon>
        <taxon>Embryophyta</taxon>
        <taxon>Tracheophyta</taxon>
        <taxon>Spermatophyta</taxon>
        <taxon>Magnoliopsida</taxon>
        <taxon>Liliopsida</taxon>
        <taxon>Poales</taxon>
        <taxon>Poaceae</taxon>
        <taxon>PACMAD clade</taxon>
        <taxon>Chloridoideae</taxon>
        <taxon>Cynodonteae</taxon>
        <taxon>Eleusininae</taxon>
        <taxon>Eleusine</taxon>
    </lineage>
</organism>
<proteinExistence type="predicted"/>
<gene>
    <name evidence="1" type="primary">ga09596</name>
    <name evidence="1" type="ORF">PR202_ga09596</name>
</gene>